<dbReference type="InterPro" id="IPR013783">
    <property type="entry name" value="Ig-like_fold"/>
</dbReference>
<evidence type="ECO:0000313" key="3">
    <source>
        <dbReference type="EMBL" id="WIA11481.1"/>
    </source>
</evidence>
<protein>
    <recommendedName>
        <fullName evidence="2">Fibronectin type-III domain-containing protein</fullName>
    </recommendedName>
</protein>
<dbReference type="InterPro" id="IPR050713">
    <property type="entry name" value="RTP_Phos/Ushers"/>
</dbReference>
<name>A0ABY8TT84_TETOB</name>
<dbReference type="PRINTS" id="PR00014">
    <property type="entry name" value="FNTYPEIII"/>
</dbReference>
<dbReference type="PANTHER" id="PTHR46957:SF3">
    <property type="entry name" value="CYTOKINE RECEPTOR"/>
    <property type="match status" value="1"/>
</dbReference>
<evidence type="ECO:0000259" key="2">
    <source>
        <dbReference type="PROSITE" id="PS50853"/>
    </source>
</evidence>
<evidence type="ECO:0000256" key="1">
    <source>
        <dbReference type="SAM" id="MobiDB-lite"/>
    </source>
</evidence>
<dbReference type="SUPFAM" id="SSF49265">
    <property type="entry name" value="Fibronectin type III"/>
    <property type="match status" value="2"/>
</dbReference>
<evidence type="ECO:0000313" key="4">
    <source>
        <dbReference type="Proteomes" id="UP001244341"/>
    </source>
</evidence>
<feature type="domain" description="Fibronectin type-III" evidence="2">
    <location>
        <begin position="358"/>
        <end position="448"/>
    </location>
</feature>
<sequence length="449" mass="46205">MYTADRTRCNDVKPNRAPQQAVVSGYPDPWSVSLSWKAPGGACVDFYYVFVRPSTKQRPGDRDAKPYQILTTDQRSIVVYNLKSSTPYRVDIVAVNKRKGRSPYASVTPSTPRDARFDVKPSAPAKPAAAPAAAAAATARPKQPAKTPAPVPARATPAAAAAPRPARRAGPVLWPGFMPVGTAAAAPAAAAPAVCDPSRPLQAPAGVTAVFPAGARDRAQIRWQAPPLSSCSLQGYRLTAVDASGTTVLNTQLAVSERDITVNNLGFYTSYTFALSALSPAGDGAAASVAVNPSTGGISVTGASSAPAARAAEVTRVAGAAADSAAQQQMPPPGPMDSNGVQNMQNGASCRADVEPAAPQGFVATPDGAGRISLSWGNKDASICTDSFKIDGYVLKTGDPVISTQTGSTSYTLTQLQPGVEYAFTIAAVNSKGNSTPATAMASTTKSRR</sequence>
<accession>A0ABY8TT84</accession>
<dbReference type="InterPro" id="IPR003961">
    <property type="entry name" value="FN3_dom"/>
</dbReference>
<gene>
    <name evidence="3" type="ORF">OEZ85_011594</name>
</gene>
<feature type="region of interest" description="Disordered" evidence="1">
    <location>
        <begin position="100"/>
        <end position="166"/>
    </location>
</feature>
<feature type="domain" description="Fibronectin type-III" evidence="2">
    <location>
        <begin position="203"/>
        <end position="298"/>
    </location>
</feature>
<proteinExistence type="predicted"/>
<organism evidence="3 4">
    <name type="scientific">Tetradesmus obliquus</name>
    <name type="common">Green alga</name>
    <name type="synonym">Acutodesmus obliquus</name>
    <dbReference type="NCBI Taxonomy" id="3088"/>
    <lineage>
        <taxon>Eukaryota</taxon>
        <taxon>Viridiplantae</taxon>
        <taxon>Chlorophyta</taxon>
        <taxon>core chlorophytes</taxon>
        <taxon>Chlorophyceae</taxon>
        <taxon>CS clade</taxon>
        <taxon>Sphaeropleales</taxon>
        <taxon>Scenedesmaceae</taxon>
        <taxon>Tetradesmus</taxon>
    </lineage>
</organism>
<dbReference type="PANTHER" id="PTHR46957">
    <property type="entry name" value="CYTOKINE RECEPTOR"/>
    <property type="match status" value="1"/>
</dbReference>
<feature type="compositionally biased region" description="Low complexity" evidence="1">
    <location>
        <begin position="120"/>
        <end position="164"/>
    </location>
</feature>
<reference evidence="3 4" key="1">
    <citation type="submission" date="2023-05" db="EMBL/GenBank/DDBJ databases">
        <title>A 100% complete, gapless, phased diploid assembly of the Scenedesmus obliquus UTEX 3031 genome.</title>
        <authorList>
            <person name="Biondi T.C."/>
            <person name="Hanschen E.R."/>
            <person name="Kwon T."/>
            <person name="Eng W."/>
            <person name="Kruse C.P.S."/>
            <person name="Koehler S.I."/>
            <person name="Kunde Y."/>
            <person name="Gleasner C.D."/>
            <person name="You Mak K.T."/>
            <person name="Polle J."/>
            <person name="Hovde B.T."/>
            <person name="Starkenburg S.R."/>
        </authorList>
    </citation>
    <scope>NUCLEOTIDE SEQUENCE [LARGE SCALE GENOMIC DNA]</scope>
    <source>
        <strain evidence="3 4">DOE0152z</strain>
    </source>
</reference>
<dbReference type="Pfam" id="PF00041">
    <property type="entry name" value="fn3"/>
    <property type="match status" value="3"/>
</dbReference>
<dbReference type="Gene3D" id="2.60.40.10">
    <property type="entry name" value="Immunoglobulins"/>
    <property type="match status" value="3"/>
</dbReference>
<dbReference type="EMBL" id="CP126210">
    <property type="protein sequence ID" value="WIA11481.1"/>
    <property type="molecule type" value="Genomic_DNA"/>
</dbReference>
<feature type="domain" description="Fibronectin type-III" evidence="2">
    <location>
        <begin position="17"/>
        <end position="115"/>
    </location>
</feature>
<dbReference type="PROSITE" id="PS50853">
    <property type="entry name" value="FN3"/>
    <property type="match status" value="3"/>
</dbReference>
<dbReference type="SMART" id="SM00060">
    <property type="entry name" value="FN3"/>
    <property type="match status" value="3"/>
</dbReference>
<dbReference type="Proteomes" id="UP001244341">
    <property type="component" value="Chromosome 3b"/>
</dbReference>
<keyword evidence="4" id="KW-1185">Reference proteome</keyword>
<dbReference type="CDD" id="cd00063">
    <property type="entry name" value="FN3"/>
    <property type="match status" value="3"/>
</dbReference>
<dbReference type="InterPro" id="IPR036116">
    <property type="entry name" value="FN3_sf"/>
</dbReference>